<dbReference type="KEGG" id="msm:MSMEG_5806"/>
<proteinExistence type="predicted"/>
<gene>
    <name evidence="1" type="ordered locus">MSMEG_5806</name>
</gene>
<name>A0R4E6_MYCS2</name>
<dbReference type="PATRIC" id="fig|246196.19.peg.5649"/>
<evidence type="ECO:0000313" key="1">
    <source>
        <dbReference type="EMBL" id="ABK73784.1"/>
    </source>
</evidence>
<accession>A0R4E6</accession>
<dbReference type="OrthoDB" id="9862947at2"/>
<dbReference type="STRING" id="246196.MSMEG_5806"/>
<reference evidence="1 2" key="1">
    <citation type="submission" date="2006-10" db="EMBL/GenBank/DDBJ databases">
        <authorList>
            <person name="Fleischmann R.D."/>
            <person name="Dodson R.J."/>
            <person name="Haft D.H."/>
            <person name="Merkel J.S."/>
            <person name="Nelson W.C."/>
            <person name="Fraser C.M."/>
        </authorList>
    </citation>
    <scope>NUCLEOTIDE SEQUENCE [LARGE SCALE GENOMIC DNA]</scope>
    <source>
        <strain evidence="2">ATCC 700084 / mc(2)155</strain>
    </source>
</reference>
<sequence>MRDAVGIDIAARTDPRANIDQALDDRPPFPCGIDVAE</sequence>
<evidence type="ECO:0000313" key="2">
    <source>
        <dbReference type="Proteomes" id="UP000000757"/>
    </source>
</evidence>
<dbReference type="AlphaFoldDB" id="A0R4E6"/>
<organism evidence="1 2">
    <name type="scientific">Mycolicibacterium smegmatis (strain ATCC 700084 / mc(2)155)</name>
    <name type="common">Mycobacterium smegmatis</name>
    <dbReference type="NCBI Taxonomy" id="246196"/>
    <lineage>
        <taxon>Bacteria</taxon>
        <taxon>Bacillati</taxon>
        <taxon>Actinomycetota</taxon>
        <taxon>Actinomycetes</taxon>
        <taxon>Mycobacteriales</taxon>
        <taxon>Mycobacteriaceae</taxon>
        <taxon>Mycolicibacterium</taxon>
    </lineage>
</organism>
<protein>
    <submittedName>
        <fullName evidence="1">Uncharacterized protein</fullName>
    </submittedName>
</protein>
<keyword evidence="2" id="KW-1185">Reference proteome</keyword>
<dbReference type="EMBL" id="CP000480">
    <property type="protein sequence ID" value="ABK73784.1"/>
    <property type="molecule type" value="Genomic_DNA"/>
</dbReference>
<dbReference type="Proteomes" id="UP000000757">
    <property type="component" value="Chromosome"/>
</dbReference>